<dbReference type="GO" id="GO:0003723">
    <property type="term" value="F:RNA binding"/>
    <property type="evidence" value="ECO:0007669"/>
    <property type="project" value="TreeGrafter"/>
</dbReference>
<dbReference type="NCBIfam" id="TIGR01596">
    <property type="entry name" value="cas3_HD"/>
    <property type="match status" value="1"/>
</dbReference>
<dbReference type="Pfam" id="PF18019">
    <property type="entry name" value="Cas3_HD"/>
    <property type="match status" value="1"/>
</dbReference>
<keyword evidence="3" id="KW-0540">Nuclease</keyword>
<evidence type="ECO:0000313" key="11">
    <source>
        <dbReference type="EMBL" id="SET66389.1"/>
    </source>
</evidence>
<dbReference type="InterPro" id="IPR027417">
    <property type="entry name" value="P-loop_NTPase"/>
</dbReference>
<dbReference type="InterPro" id="IPR011545">
    <property type="entry name" value="DEAD/DEAH_box_helicase_dom"/>
</dbReference>
<comment type="similarity">
    <text evidence="2">In the central section; belongs to the CRISPR-associated helicase Cas3 family.</text>
</comment>
<sequence length="739" mass="86228">MNLENYLAKPDKTIQQHNEELLECLSQITQLGYLQDEQIIRLVKESCLYHDCGKVNEEFQKRVHSKDKKIRFDPTKEVPHNVLSLYFLDEGKYQTEEFPIIQYAVGYHHNYGSVYGYLRKKQNLIKNLLESFPVYPGFRADRFIRDIDRIRQTPKAILVKGLLHKCDYCASGGVKAEFPNDFLENSLEELLHKWKENKPDADWNELQQFCKQHQKENIMVTAPTGMGKTEAALHWLGNGKGFFVLPLRTAINAMYDRIRIDLLNDKKISERLALLHSESAEYLINNSKMHIEEIQSYNLLGKQLSLPLTVSTMDQLFDFVFFYAGYELKLATFSYSKIIIDEIQMYNAELLAYLVFGLEQIEKIGGKIAIITATLMPFVRDKLAKNMKFSEQAFPSTLKRHSVKVIDEAINAKDILNTYAENKSKGKRNKILVICNTIKKAQQLYREIEESSSLVPEEELHMLHARYIRKERAELEREIKAFAGSKKELPPPANGIWISTSLVEASLDLDFDYLFTELQDLNSLFQRMGRCNRLGLKEIEEVNCFVYLKIEKTLFEKFIDEKIYNISKLELQKFASAKNESLMDEQEKANMLEQFTTKELEGSQYMKVYNETYSLLVRFSKNPDGEKQALRNIHTQEIIPWRIYNENSEHIKDLEEKLKDPDVSYEDRLKHTQELKQYVVSIPYCVYQNYRNSLSKGKSTNWGNIRVSNFEQIPIVGCIYTEKGFESLDDKTIEDPMFC</sequence>
<dbReference type="EMBL" id="FOHN01000050">
    <property type="protein sequence ID" value="SET66389.1"/>
    <property type="molecule type" value="Genomic_DNA"/>
</dbReference>
<evidence type="ECO:0000256" key="3">
    <source>
        <dbReference type="ARBA" id="ARBA00022722"/>
    </source>
</evidence>
<dbReference type="PANTHER" id="PTHR47963">
    <property type="entry name" value="DEAD-BOX ATP-DEPENDENT RNA HELICASE 47, MITOCHONDRIAL"/>
    <property type="match status" value="1"/>
</dbReference>
<keyword evidence="5" id="KW-0547">Nucleotide-binding</keyword>
<evidence type="ECO:0000256" key="4">
    <source>
        <dbReference type="ARBA" id="ARBA00022723"/>
    </source>
</evidence>
<name>A0A1I0G6H6_9FIRM</name>
<dbReference type="InterPro" id="IPR050547">
    <property type="entry name" value="DEAD_box_RNA_helicases"/>
</dbReference>
<evidence type="ECO:0000313" key="12">
    <source>
        <dbReference type="Proteomes" id="UP000199800"/>
    </source>
</evidence>
<evidence type="ECO:0000256" key="5">
    <source>
        <dbReference type="ARBA" id="ARBA00022741"/>
    </source>
</evidence>
<evidence type="ECO:0000256" key="2">
    <source>
        <dbReference type="ARBA" id="ARBA00009046"/>
    </source>
</evidence>
<dbReference type="Pfam" id="PF22590">
    <property type="entry name" value="Cas3-like_C_2"/>
    <property type="match status" value="1"/>
</dbReference>
<dbReference type="GO" id="GO:0003724">
    <property type="term" value="F:RNA helicase activity"/>
    <property type="evidence" value="ECO:0007669"/>
    <property type="project" value="TreeGrafter"/>
</dbReference>
<keyword evidence="6" id="KW-0378">Hydrolase</keyword>
<accession>A0A1I0G6H6</accession>
<keyword evidence="12" id="KW-1185">Reference proteome</keyword>
<feature type="domain" description="HD Cas3-type" evidence="10">
    <location>
        <begin position="7"/>
        <end position="169"/>
    </location>
</feature>
<dbReference type="GO" id="GO:0004518">
    <property type="term" value="F:nuclease activity"/>
    <property type="evidence" value="ECO:0007669"/>
    <property type="project" value="UniProtKB-KW"/>
</dbReference>
<dbReference type="GO" id="GO:0016787">
    <property type="term" value="F:hydrolase activity"/>
    <property type="evidence" value="ECO:0007669"/>
    <property type="project" value="UniProtKB-KW"/>
</dbReference>
<evidence type="ECO:0000256" key="6">
    <source>
        <dbReference type="ARBA" id="ARBA00022801"/>
    </source>
</evidence>
<dbReference type="InterPro" id="IPR006483">
    <property type="entry name" value="CRISPR-assoc_Cas3_HD"/>
</dbReference>
<evidence type="ECO:0000256" key="8">
    <source>
        <dbReference type="ARBA" id="ARBA00022840"/>
    </source>
</evidence>
<reference evidence="11 12" key="1">
    <citation type="submission" date="2016-10" db="EMBL/GenBank/DDBJ databases">
        <authorList>
            <person name="de Groot N.N."/>
        </authorList>
    </citation>
    <scope>NUCLEOTIDE SEQUENCE [LARGE SCALE GENOMIC DNA]</scope>
    <source>
        <strain evidence="11 12">DSM 1801</strain>
    </source>
</reference>
<dbReference type="GO" id="GO:0005524">
    <property type="term" value="F:ATP binding"/>
    <property type="evidence" value="ECO:0007669"/>
    <property type="project" value="UniProtKB-KW"/>
</dbReference>
<dbReference type="GO" id="GO:0051607">
    <property type="term" value="P:defense response to virus"/>
    <property type="evidence" value="ECO:0007669"/>
    <property type="project" value="UniProtKB-KW"/>
</dbReference>
<dbReference type="OrthoDB" id="9810236at2"/>
<evidence type="ECO:0000256" key="9">
    <source>
        <dbReference type="ARBA" id="ARBA00023118"/>
    </source>
</evidence>
<dbReference type="SMART" id="SM00487">
    <property type="entry name" value="DEXDc"/>
    <property type="match status" value="1"/>
</dbReference>
<proteinExistence type="inferred from homology"/>
<dbReference type="InterPro" id="IPR038257">
    <property type="entry name" value="CRISPR-assoc_Cas3_HD_sf"/>
</dbReference>
<dbReference type="GO" id="GO:0046872">
    <property type="term" value="F:metal ion binding"/>
    <property type="evidence" value="ECO:0007669"/>
    <property type="project" value="UniProtKB-KW"/>
</dbReference>
<dbReference type="PROSITE" id="PS51643">
    <property type="entry name" value="HD_CAS3"/>
    <property type="match status" value="1"/>
</dbReference>
<evidence type="ECO:0000256" key="1">
    <source>
        <dbReference type="ARBA" id="ARBA00006847"/>
    </source>
</evidence>
<dbReference type="SUPFAM" id="SSF52540">
    <property type="entry name" value="P-loop containing nucleoside triphosphate hydrolases"/>
    <property type="match status" value="1"/>
</dbReference>
<dbReference type="InterPro" id="IPR014001">
    <property type="entry name" value="Helicase_ATP-bd"/>
</dbReference>
<dbReference type="RefSeq" id="WP_092479259.1">
    <property type="nucleotide sequence ID" value="NZ_FOHN01000050.1"/>
</dbReference>
<keyword evidence="8" id="KW-0067">ATP-binding</keyword>
<evidence type="ECO:0000256" key="7">
    <source>
        <dbReference type="ARBA" id="ARBA00022806"/>
    </source>
</evidence>
<comment type="similarity">
    <text evidence="1">In the N-terminal section; belongs to the CRISPR-associated nuclease Cas3-HD family.</text>
</comment>
<organism evidence="11 12">
    <name type="scientific">[Clostridium] polysaccharolyticum</name>
    <dbReference type="NCBI Taxonomy" id="29364"/>
    <lineage>
        <taxon>Bacteria</taxon>
        <taxon>Bacillati</taxon>
        <taxon>Bacillota</taxon>
        <taxon>Clostridia</taxon>
        <taxon>Lachnospirales</taxon>
        <taxon>Lachnospiraceae</taxon>
    </lineage>
</organism>
<protein>
    <submittedName>
        <fullName evidence="11">CRISPR-associated helicase, Cas3 family</fullName>
    </submittedName>
</protein>
<dbReference type="AlphaFoldDB" id="A0A1I0G6H6"/>
<evidence type="ECO:0000259" key="10">
    <source>
        <dbReference type="PROSITE" id="PS51643"/>
    </source>
</evidence>
<dbReference type="PANTHER" id="PTHR47963:SF9">
    <property type="entry name" value="CRISPR-ASSOCIATED ENDONUCLEASE_HELICASE CAS3"/>
    <property type="match status" value="1"/>
</dbReference>
<dbReference type="Pfam" id="PF00270">
    <property type="entry name" value="DEAD"/>
    <property type="match status" value="1"/>
</dbReference>
<keyword evidence="9" id="KW-0051">Antiviral defense</keyword>
<dbReference type="InterPro" id="IPR054712">
    <property type="entry name" value="Cas3-like_dom"/>
</dbReference>
<gene>
    <name evidence="11" type="ORF">SAMN04487772_1501</name>
</gene>
<dbReference type="InterPro" id="IPR006474">
    <property type="entry name" value="Helicase_Cas3_CRISPR-ass_core"/>
</dbReference>
<dbReference type="NCBIfam" id="TIGR01587">
    <property type="entry name" value="cas3_core"/>
    <property type="match status" value="1"/>
</dbReference>
<dbReference type="Gene3D" id="3.40.50.300">
    <property type="entry name" value="P-loop containing nucleotide triphosphate hydrolases"/>
    <property type="match status" value="2"/>
</dbReference>
<dbReference type="STRING" id="29364.SAMN04487772_1501"/>
<keyword evidence="4" id="KW-0479">Metal-binding</keyword>
<dbReference type="Gene3D" id="1.10.3210.30">
    <property type="match status" value="1"/>
</dbReference>
<keyword evidence="7" id="KW-0347">Helicase</keyword>
<dbReference type="Proteomes" id="UP000199800">
    <property type="component" value="Unassembled WGS sequence"/>
</dbReference>
<dbReference type="CDD" id="cd09641">
    <property type="entry name" value="Cas3''_I"/>
    <property type="match status" value="1"/>
</dbReference>